<protein>
    <recommendedName>
        <fullName evidence="3">F-box protein</fullName>
    </recommendedName>
</protein>
<dbReference type="Gene3D" id="3.80.10.10">
    <property type="entry name" value="Ribonuclease Inhibitor"/>
    <property type="match status" value="1"/>
</dbReference>
<organism evidence="1 2">
    <name type="scientific">Podospora fimiseda</name>
    <dbReference type="NCBI Taxonomy" id="252190"/>
    <lineage>
        <taxon>Eukaryota</taxon>
        <taxon>Fungi</taxon>
        <taxon>Dikarya</taxon>
        <taxon>Ascomycota</taxon>
        <taxon>Pezizomycotina</taxon>
        <taxon>Sordariomycetes</taxon>
        <taxon>Sordariomycetidae</taxon>
        <taxon>Sordariales</taxon>
        <taxon>Podosporaceae</taxon>
        <taxon>Podospora</taxon>
    </lineage>
</organism>
<dbReference type="InterPro" id="IPR032675">
    <property type="entry name" value="LRR_dom_sf"/>
</dbReference>
<dbReference type="EMBL" id="MU865289">
    <property type="protein sequence ID" value="KAK4232137.1"/>
    <property type="molecule type" value="Genomic_DNA"/>
</dbReference>
<evidence type="ECO:0000313" key="2">
    <source>
        <dbReference type="Proteomes" id="UP001301958"/>
    </source>
</evidence>
<keyword evidence="2" id="KW-1185">Reference proteome</keyword>
<evidence type="ECO:0000313" key="1">
    <source>
        <dbReference type="EMBL" id="KAK4232137.1"/>
    </source>
</evidence>
<evidence type="ECO:0008006" key="3">
    <source>
        <dbReference type="Google" id="ProtNLM"/>
    </source>
</evidence>
<dbReference type="SUPFAM" id="SSF52047">
    <property type="entry name" value="RNI-like"/>
    <property type="match status" value="1"/>
</dbReference>
<dbReference type="AlphaFoldDB" id="A0AAN7BZ47"/>
<reference evidence="1" key="2">
    <citation type="submission" date="2023-05" db="EMBL/GenBank/DDBJ databases">
        <authorList>
            <consortium name="Lawrence Berkeley National Laboratory"/>
            <person name="Steindorff A."/>
            <person name="Hensen N."/>
            <person name="Bonometti L."/>
            <person name="Westerberg I."/>
            <person name="Brannstrom I.O."/>
            <person name="Guillou S."/>
            <person name="Cros-Aarteil S."/>
            <person name="Calhoun S."/>
            <person name="Haridas S."/>
            <person name="Kuo A."/>
            <person name="Mondo S."/>
            <person name="Pangilinan J."/>
            <person name="Riley R."/>
            <person name="Labutti K."/>
            <person name="Andreopoulos B."/>
            <person name="Lipzen A."/>
            <person name="Chen C."/>
            <person name="Yanf M."/>
            <person name="Daum C."/>
            <person name="Ng V."/>
            <person name="Clum A."/>
            <person name="Ohm R."/>
            <person name="Martin F."/>
            <person name="Silar P."/>
            <person name="Natvig D."/>
            <person name="Lalanne C."/>
            <person name="Gautier V."/>
            <person name="Ament-Velasquez S.L."/>
            <person name="Kruys A."/>
            <person name="Hutchinson M.I."/>
            <person name="Powell A.J."/>
            <person name="Barry K."/>
            <person name="Miller A.N."/>
            <person name="Grigoriev I.V."/>
            <person name="Debuchy R."/>
            <person name="Gladieux P."/>
            <person name="Thoren M.H."/>
            <person name="Johannesson H."/>
        </authorList>
    </citation>
    <scope>NUCLEOTIDE SEQUENCE</scope>
    <source>
        <strain evidence="1">CBS 990.96</strain>
    </source>
</reference>
<accession>A0AAN7BZ47</accession>
<proteinExistence type="predicted"/>
<gene>
    <name evidence="1" type="ORF">QBC38DRAFT_464483</name>
</gene>
<dbReference type="Proteomes" id="UP001301958">
    <property type="component" value="Unassembled WGS sequence"/>
</dbReference>
<comment type="caution">
    <text evidence="1">The sequence shown here is derived from an EMBL/GenBank/DDBJ whole genome shotgun (WGS) entry which is preliminary data.</text>
</comment>
<name>A0AAN7BZ47_9PEZI</name>
<sequence>MPHIFHQMSWFDFAKACPNLTKVQIRGTEGLEDRVVRAFLLNCPKLKHLEIVGYGSRQDNAFSKTCLDFPDDFWNDNTSLKELVISSGERGFEDAMQEYSKEHVDLTIKLMWPGMRIMDMFKKRKLRTVDFDDLDEFQVRWL</sequence>
<reference evidence="1" key="1">
    <citation type="journal article" date="2023" name="Mol. Phylogenet. Evol.">
        <title>Genome-scale phylogeny and comparative genomics of the fungal order Sordariales.</title>
        <authorList>
            <person name="Hensen N."/>
            <person name="Bonometti L."/>
            <person name="Westerberg I."/>
            <person name="Brannstrom I.O."/>
            <person name="Guillou S."/>
            <person name="Cros-Aarteil S."/>
            <person name="Calhoun S."/>
            <person name="Haridas S."/>
            <person name="Kuo A."/>
            <person name="Mondo S."/>
            <person name="Pangilinan J."/>
            <person name="Riley R."/>
            <person name="LaButti K."/>
            <person name="Andreopoulos B."/>
            <person name="Lipzen A."/>
            <person name="Chen C."/>
            <person name="Yan M."/>
            <person name="Daum C."/>
            <person name="Ng V."/>
            <person name="Clum A."/>
            <person name="Steindorff A."/>
            <person name="Ohm R.A."/>
            <person name="Martin F."/>
            <person name="Silar P."/>
            <person name="Natvig D.O."/>
            <person name="Lalanne C."/>
            <person name="Gautier V."/>
            <person name="Ament-Velasquez S.L."/>
            <person name="Kruys A."/>
            <person name="Hutchinson M.I."/>
            <person name="Powell A.J."/>
            <person name="Barry K."/>
            <person name="Miller A.N."/>
            <person name="Grigoriev I.V."/>
            <person name="Debuchy R."/>
            <person name="Gladieux P."/>
            <person name="Hiltunen Thoren M."/>
            <person name="Johannesson H."/>
        </authorList>
    </citation>
    <scope>NUCLEOTIDE SEQUENCE</scope>
    <source>
        <strain evidence="1">CBS 990.96</strain>
    </source>
</reference>